<reference evidence="1 2" key="1">
    <citation type="submission" date="2017-11" db="EMBL/GenBank/DDBJ databases">
        <title>Complete genome sequence of Spiroplasma clarkii CN-5 (DSM 19994).</title>
        <authorList>
            <person name="Tsai Y.-M."/>
            <person name="Chang A."/>
            <person name="Lo W.-S."/>
            <person name="Kuo C.-H."/>
        </authorList>
    </citation>
    <scope>NUCLEOTIDE SEQUENCE [LARGE SCALE GENOMIC DNA]</scope>
    <source>
        <strain evidence="1 2">CN-5</strain>
    </source>
</reference>
<accession>A0A2K8KHU2</accession>
<dbReference type="EMBL" id="CP024870">
    <property type="protein sequence ID" value="ATX71247.1"/>
    <property type="molecule type" value="Genomic_DNA"/>
</dbReference>
<dbReference type="InterPro" id="IPR050661">
    <property type="entry name" value="BglG_antiterminators"/>
</dbReference>
<dbReference type="PANTHER" id="PTHR30185:SF9">
    <property type="entry name" value="MANNITOL-SPECIFIC PHOSPHOTRANSFERASE ENZYME IIA COMPONENT"/>
    <property type="match status" value="1"/>
</dbReference>
<dbReference type="RefSeq" id="WP_100254784.1">
    <property type="nucleotide sequence ID" value="NZ_CP024870.1"/>
</dbReference>
<evidence type="ECO:0000313" key="2">
    <source>
        <dbReference type="Proteomes" id="UP000231179"/>
    </source>
</evidence>
<sequence length="494" mass="58631">MLLDAKDRKLLNYLLQSKNKWEINYLCQKLNFSRSNFNYHLEHINNLLCKNNLNPISLKQRENFQVDKVRSFYENIVKKDSAIFLNSNERKLVLIVLLLFNKQLTLKNITKILEVSVNSIFNDIEALKKDEYIKHLQIEFYINKQGYAITGNTFNLHKLLINTIIEITEIDHDKSILYFLINTLNFDDYNILSKNKITSEEFYHQILKLVCEMYQGINFTNFDEQTLSLMILILFTRKFNFELPESDFLYYRSQKDIFSKTQWYELASTLVDKVKLNYLPNTHDIGHFEKIYIAQIISSNISAEIKADDLASKTYTNYFQKLRTHFEKLGYDVNHKLNLVNFVKTCCYFELIPFKNLFDGNWLYEKIKNFKNCPELKKYIKDLQSYFSKNEGLDFKTNLYNFYLLASVFLTGITKFPVPIIKFQPKDVVLISNLKTINLNLWIHKVLNKYKSIESYCVISPQFYLLNKADFKHLDQIANQYLKGEPQIVVVLND</sequence>
<evidence type="ECO:0000313" key="1">
    <source>
        <dbReference type="EMBL" id="ATX71247.1"/>
    </source>
</evidence>
<proteinExistence type="predicted"/>
<dbReference type="Gene3D" id="1.10.10.10">
    <property type="entry name" value="Winged helix-like DNA-binding domain superfamily/Winged helix DNA-binding domain"/>
    <property type="match status" value="1"/>
</dbReference>
<name>A0A2K8KHU2_9MOLU</name>
<dbReference type="InterPro" id="IPR036388">
    <property type="entry name" value="WH-like_DNA-bd_sf"/>
</dbReference>
<dbReference type="AlphaFoldDB" id="A0A2K8KHU2"/>
<protein>
    <recommendedName>
        <fullName evidence="3">Mga helix-turn-helix domain-containing protein</fullName>
    </recommendedName>
</protein>
<organism evidence="1 2">
    <name type="scientific">Spiroplasma clarkii</name>
    <dbReference type="NCBI Taxonomy" id="2139"/>
    <lineage>
        <taxon>Bacteria</taxon>
        <taxon>Bacillati</taxon>
        <taxon>Mycoplasmatota</taxon>
        <taxon>Mollicutes</taxon>
        <taxon>Entomoplasmatales</taxon>
        <taxon>Spiroplasmataceae</taxon>
        <taxon>Spiroplasma</taxon>
    </lineage>
</organism>
<keyword evidence="2" id="KW-1185">Reference proteome</keyword>
<gene>
    <name evidence="1" type="ORF">SCLAR_v1c09410</name>
</gene>
<evidence type="ECO:0008006" key="3">
    <source>
        <dbReference type="Google" id="ProtNLM"/>
    </source>
</evidence>
<dbReference type="Proteomes" id="UP000231179">
    <property type="component" value="Chromosome"/>
</dbReference>
<dbReference type="PANTHER" id="PTHR30185">
    <property type="entry name" value="CRYPTIC BETA-GLUCOSIDE BGL OPERON ANTITERMINATOR"/>
    <property type="match status" value="1"/>
</dbReference>